<evidence type="ECO:0000256" key="13">
    <source>
        <dbReference type="ARBA" id="ARBA00023242"/>
    </source>
</evidence>
<evidence type="ECO:0000256" key="15">
    <source>
        <dbReference type="ARBA" id="ARBA00048488"/>
    </source>
</evidence>
<evidence type="ECO:0000256" key="9">
    <source>
        <dbReference type="ARBA" id="ARBA00022859"/>
    </source>
</evidence>
<dbReference type="GO" id="GO:0030091">
    <property type="term" value="P:protein repair"/>
    <property type="evidence" value="ECO:0007669"/>
    <property type="project" value="TreeGrafter"/>
</dbReference>
<keyword evidence="19" id="KW-1185">Reference proteome</keyword>
<evidence type="ECO:0000256" key="5">
    <source>
        <dbReference type="ARBA" id="ARBA00022490"/>
    </source>
</evidence>
<dbReference type="InterPro" id="IPR002579">
    <property type="entry name" value="Met_Sox_Rdtase_MsrB_dom"/>
</dbReference>
<evidence type="ECO:0000259" key="17">
    <source>
        <dbReference type="PROSITE" id="PS51790"/>
    </source>
</evidence>
<comment type="catalytic activity">
    <reaction evidence="16">
        <text>[thioredoxin]-disulfide + L-methionine + H2O = L-methionine (R)-S-oxide + [thioredoxin]-dithiol</text>
        <dbReference type="Rhea" id="RHEA:21260"/>
        <dbReference type="Rhea" id="RHEA-COMP:10698"/>
        <dbReference type="Rhea" id="RHEA-COMP:10700"/>
        <dbReference type="ChEBI" id="CHEBI:15377"/>
        <dbReference type="ChEBI" id="CHEBI:29950"/>
        <dbReference type="ChEBI" id="CHEBI:50058"/>
        <dbReference type="ChEBI" id="CHEBI:57844"/>
        <dbReference type="ChEBI" id="CHEBI:58773"/>
        <dbReference type="EC" id="1.8.4.14"/>
    </reaction>
</comment>
<keyword evidence="6" id="KW-0399">Innate immunity</keyword>
<dbReference type="PANTHER" id="PTHR46755">
    <property type="entry name" value="METHIONINE-R-SULFOXIDE REDUCTASE B1"/>
    <property type="match status" value="1"/>
</dbReference>
<reference evidence="18 19" key="1">
    <citation type="submission" date="2020-03" db="EMBL/GenBank/DDBJ databases">
        <title>Dissostichus mawsoni Genome sequencing and assembly.</title>
        <authorList>
            <person name="Park H."/>
        </authorList>
    </citation>
    <scope>NUCLEOTIDE SEQUENCE [LARGE SCALE GENOMIC DNA]</scope>
    <source>
        <strain evidence="18">DM0001</strain>
        <tissue evidence="18">Muscle</tissue>
    </source>
</reference>
<dbReference type="GO" id="GO:0046872">
    <property type="term" value="F:metal ion binding"/>
    <property type="evidence" value="ECO:0007669"/>
    <property type="project" value="UniProtKB-KW"/>
</dbReference>
<proteinExistence type="inferred from homology"/>
<evidence type="ECO:0000256" key="6">
    <source>
        <dbReference type="ARBA" id="ARBA00022588"/>
    </source>
</evidence>
<dbReference type="InterPro" id="IPR052150">
    <property type="entry name" value="MsrB_Met_sulfoxide_reductase"/>
</dbReference>
<dbReference type="PANTHER" id="PTHR46755:SF5">
    <property type="entry name" value="METHIONINE-R-SULFOXIDE REDUCTASE B1"/>
    <property type="match status" value="1"/>
</dbReference>
<evidence type="ECO:0000256" key="12">
    <source>
        <dbReference type="ARBA" id="ARBA00023212"/>
    </source>
</evidence>
<evidence type="ECO:0000313" key="18">
    <source>
        <dbReference type="EMBL" id="KAF3846414.1"/>
    </source>
</evidence>
<keyword evidence="11" id="KW-0560">Oxidoreductase</keyword>
<keyword evidence="7" id="KW-0479">Metal-binding</keyword>
<evidence type="ECO:0000313" key="19">
    <source>
        <dbReference type="Proteomes" id="UP000518266"/>
    </source>
</evidence>
<dbReference type="SUPFAM" id="SSF51316">
    <property type="entry name" value="Mss4-like"/>
    <property type="match status" value="1"/>
</dbReference>
<dbReference type="Proteomes" id="UP000518266">
    <property type="component" value="Unassembled WGS sequence"/>
</dbReference>
<keyword evidence="5" id="KW-0963">Cytoplasm</keyword>
<dbReference type="GO" id="GO:0033745">
    <property type="term" value="F:L-methionine-(R)-S-oxide reductase activity"/>
    <property type="evidence" value="ECO:0007669"/>
    <property type="project" value="UniProtKB-EC"/>
</dbReference>
<accession>A0A7J5YAH5</accession>
<evidence type="ECO:0000256" key="16">
    <source>
        <dbReference type="ARBA" id="ARBA00049261"/>
    </source>
</evidence>
<evidence type="ECO:0000256" key="14">
    <source>
        <dbReference type="ARBA" id="ARBA00046083"/>
    </source>
</evidence>
<dbReference type="EMBL" id="JAAKFY010000014">
    <property type="protein sequence ID" value="KAF3846414.1"/>
    <property type="molecule type" value="Genomic_DNA"/>
</dbReference>
<dbReference type="PROSITE" id="PS51790">
    <property type="entry name" value="MSRB"/>
    <property type="match status" value="1"/>
</dbReference>
<dbReference type="AlphaFoldDB" id="A0A7J5YAH5"/>
<evidence type="ECO:0000256" key="3">
    <source>
        <dbReference type="ARBA" id="ARBA00004245"/>
    </source>
</evidence>
<evidence type="ECO:0000256" key="8">
    <source>
        <dbReference type="ARBA" id="ARBA00022833"/>
    </source>
</evidence>
<evidence type="ECO:0000256" key="10">
    <source>
        <dbReference type="ARBA" id="ARBA00022933"/>
    </source>
</evidence>
<comment type="catalytic activity">
    <reaction evidence="15">
        <text>L-methionyl-[protein] + [thioredoxin]-disulfide + H2O = L-methionyl-(R)-S-oxide-[protein] + [thioredoxin]-dithiol</text>
        <dbReference type="Rhea" id="RHEA:24164"/>
        <dbReference type="Rhea" id="RHEA-COMP:10698"/>
        <dbReference type="Rhea" id="RHEA-COMP:10700"/>
        <dbReference type="Rhea" id="RHEA-COMP:12313"/>
        <dbReference type="Rhea" id="RHEA-COMP:12314"/>
        <dbReference type="ChEBI" id="CHEBI:15377"/>
        <dbReference type="ChEBI" id="CHEBI:16044"/>
        <dbReference type="ChEBI" id="CHEBI:29950"/>
        <dbReference type="ChEBI" id="CHEBI:45764"/>
        <dbReference type="ChEBI" id="CHEBI:50058"/>
        <dbReference type="EC" id="1.8.4.12"/>
    </reaction>
</comment>
<keyword evidence="9" id="KW-0391">Immunity</keyword>
<keyword evidence="13" id="KW-0539">Nucleus</keyword>
<name>A0A7J5YAH5_DISMA</name>
<dbReference type="OrthoDB" id="44061at2759"/>
<evidence type="ECO:0000256" key="7">
    <source>
        <dbReference type="ARBA" id="ARBA00022723"/>
    </source>
</evidence>
<comment type="function">
    <text evidence="14">Methionine-sulfoxide reductase that specifically reduces methionine (R)-sulfoxide back to methionine. While in many cases, methionine oxidation is the result of random oxidation following oxidative stress, methionine oxidation is also a post-translational modification that takes place on specific residue. Acts as a regulator of actin assembly by reducing methionine (R)-sulfoxide mediated by MICALs (MICAL1, MICAL2 or MICAL3) on actin, thereby promoting filament repolymerization. Plays a role in innate immunity by reducing oxidized actin, leading to actin repolymerization in macrophages.</text>
</comment>
<keyword evidence="8" id="KW-0862">Zinc</keyword>
<protein>
    <recommendedName>
        <fullName evidence="17">MsrB domain-containing protein</fullName>
    </recommendedName>
</protein>
<comment type="subcellular location">
    <subcellularLocation>
        <location evidence="3">Cytoplasm</location>
        <location evidence="3">Cytoskeleton</location>
    </subcellularLocation>
    <subcellularLocation>
        <location evidence="2">Nucleus</location>
    </subcellularLocation>
</comment>
<evidence type="ECO:0000256" key="2">
    <source>
        <dbReference type="ARBA" id="ARBA00004123"/>
    </source>
</evidence>
<comment type="cofactor">
    <cofactor evidence="1">
        <name>Zn(2+)</name>
        <dbReference type="ChEBI" id="CHEBI:29105"/>
    </cofactor>
</comment>
<sequence>MDEMSYCSFSGGEVYKNHFLPGIYVCSECGHKLFSSMSKFEHSTPWPAFSQTIHEDSVTKHPEAWGPLKVLRFDEPFLMLISQVSCGKCGNGLGHEFLYDGPKEGLSRF</sequence>
<gene>
    <name evidence="18" type="ORF">F7725_003492</name>
</gene>
<organism evidence="18 19">
    <name type="scientific">Dissostichus mawsoni</name>
    <name type="common">Antarctic cod</name>
    <dbReference type="NCBI Taxonomy" id="36200"/>
    <lineage>
        <taxon>Eukaryota</taxon>
        <taxon>Metazoa</taxon>
        <taxon>Chordata</taxon>
        <taxon>Craniata</taxon>
        <taxon>Vertebrata</taxon>
        <taxon>Euteleostomi</taxon>
        <taxon>Actinopterygii</taxon>
        <taxon>Neopterygii</taxon>
        <taxon>Teleostei</taxon>
        <taxon>Neoteleostei</taxon>
        <taxon>Acanthomorphata</taxon>
        <taxon>Eupercaria</taxon>
        <taxon>Perciformes</taxon>
        <taxon>Notothenioidei</taxon>
        <taxon>Nototheniidae</taxon>
        <taxon>Dissostichus</taxon>
    </lineage>
</organism>
<evidence type="ECO:0000256" key="11">
    <source>
        <dbReference type="ARBA" id="ARBA00023002"/>
    </source>
</evidence>
<keyword evidence="10" id="KW-0712">Selenocysteine</keyword>
<feature type="domain" description="MsrB" evidence="17">
    <location>
        <begin position="1"/>
        <end position="109"/>
    </location>
</feature>
<comment type="similarity">
    <text evidence="4">Belongs to the MsrB Met sulfoxide reductase family.</text>
</comment>
<dbReference type="Gene3D" id="2.170.150.20">
    <property type="entry name" value="Peptide methionine sulfoxide reductase"/>
    <property type="match status" value="1"/>
</dbReference>
<evidence type="ECO:0000256" key="1">
    <source>
        <dbReference type="ARBA" id="ARBA00001947"/>
    </source>
</evidence>
<dbReference type="InterPro" id="IPR011057">
    <property type="entry name" value="Mss4-like_sf"/>
</dbReference>
<dbReference type="GO" id="GO:0005856">
    <property type="term" value="C:cytoskeleton"/>
    <property type="evidence" value="ECO:0007669"/>
    <property type="project" value="UniProtKB-SubCell"/>
</dbReference>
<dbReference type="GO" id="GO:0005634">
    <property type="term" value="C:nucleus"/>
    <property type="evidence" value="ECO:0007669"/>
    <property type="project" value="UniProtKB-SubCell"/>
</dbReference>
<dbReference type="Pfam" id="PF01641">
    <property type="entry name" value="SelR"/>
    <property type="match status" value="1"/>
</dbReference>
<dbReference type="GO" id="GO:0033743">
    <property type="term" value="F:peptide-methionine (R)-S-oxide reductase activity"/>
    <property type="evidence" value="ECO:0007669"/>
    <property type="project" value="UniProtKB-EC"/>
</dbReference>
<evidence type="ECO:0000256" key="4">
    <source>
        <dbReference type="ARBA" id="ARBA00007174"/>
    </source>
</evidence>
<comment type="caution">
    <text evidence="18">The sequence shown here is derived from an EMBL/GenBank/DDBJ whole genome shotgun (WGS) entry which is preliminary data.</text>
</comment>
<dbReference type="GO" id="GO:0045087">
    <property type="term" value="P:innate immune response"/>
    <property type="evidence" value="ECO:0007669"/>
    <property type="project" value="UniProtKB-KW"/>
</dbReference>
<keyword evidence="12" id="KW-0206">Cytoskeleton</keyword>